<dbReference type="AlphaFoldDB" id="A0A1X7RDK0"/>
<reference evidence="1 2" key="1">
    <citation type="submission" date="2016-06" db="EMBL/GenBank/DDBJ databases">
        <authorList>
            <person name="Kjaerup R.B."/>
            <person name="Dalgaard T.S."/>
            <person name="Juul-Madsen H.R."/>
        </authorList>
    </citation>
    <scope>NUCLEOTIDE SEQUENCE [LARGE SCALE GENOMIC DNA]</scope>
</reference>
<dbReference type="EMBL" id="LT853692">
    <property type="protein sequence ID" value="SMQ45482.1"/>
    <property type="molecule type" value="Genomic_DNA"/>
</dbReference>
<gene>
    <name evidence="1" type="ORF">ZT3D7_G626</name>
</gene>
<evidence type="ECO:0000313" key="1">
    <source>
        <dbReference type="EMBL" id="SMQ45482.1"/>
    </source>
</evidence>
<accession>A0A1X7RDK0</accession>
<keyword evidence="2" id="KW-1185">Reference proteome</keyword>
<organism evidence="1 2">
    <name type="scientific">Zymoseptoria tritici (strain ST99CH_3D7)</name>
    <dbReference type="NCBI Taxonomy" id="1276538"/>
    <lineage>
        <taxon>Eukaryota</taxon>
        <taxon>Fungi</taxon>
        <taxon>Dikarya</taxon>
        <taxon>Ascomycota</taxon>
        <taxon>Pezizomycotina</taxon>
        <taxon>Dothideomycetes</taxon>
        <taxon>Dothideomycetidae</taxon>
        <taxon>Mycosphaerellales</taxon>
        <taxon>Mycosphaerellaceae</taxon>
        <taxon>Zymoseptoria</taxon>
    </lineage>
</organism>
<dbReference type="Proteomes" id="UP000215127">
    <property type="component" value="Chromosome 1"/>
</dbReference>
<evidence type="ECO:0000313" key="2">
    <source>
        <dbReference type="Proteomes" id="UP000215127"/>
    </source>
</evidence>
<dbReference type="STRING" id="1276538.A0A1X7RDK0"/>
<name>A0A1X7RDK0_ZYMT9</name>
<protein>
    <submittedName>
        <fullName evidence="1">Uncharacterized protein</fullName>
    </submittedName>
</protein>
<proteinExistence type="predicted"/>
<sequence>MAAHATEYAYAIAPAPTCRTRTAVPSGDALASASTATQLLAEDVVMGGTWAACSTRTPANSDFTFSIRYCTANGKGSTPATGRACITGLCQTIWPRMAMRGVDGVEEMPGR</sequence>